<dbReference type="Pfam" id="PF00326">
    <property type="entry name" value="Peptidase_S9"/>
    <property type="match status" value="1"/>
</dbReference>
<dbReference type="SUPFAM" id="SSF53474">
    <property type="entry name" value="alpha/beta-Hydrolases"/>
    <property type="match status" value="1"/>
</dbReference>
<protein>
    <submittedName>
        <fullName evidence="2">S9 family peptidase</fullName>
    </submittedName>
</protein>
<keyword evidence="3" id="KW-1185">Reference proteome</keyword>
<dbReference type="Gene3D" id="3.40.50.1820">
    <property type="entry name" value="alpha/beta hydrolase"/>
    <property type="match status" value="1"/>
</dbReference>
<dbReference type="Proteomes" id="UP001196843">
    <property type="component" value="Unassembled WGS sequence"/>
</dbReference>
<comment type="caution">
    <text evidence="2">The sequence shown here is derived from an EMBL/GenBank/DDBJ whole genome shotgun (WGS) entry which is preliminary data.</text>
</comment>
<dbReference type="SUPFAM" id="SSF82171">
    <property type="entry name" value="DPP6 N-terminal domain-like"/>
    <property type="match status" value="1"/>
</dbReference>
<feature type="domain" description="Peptidase S9 prolyl oligopeptidase catalytic" evidence="1">
    <location>
        <begin position="421"/>
        <end position="625"/>
    </location>
</feature>
<dbReference type="PANTHER" id="PTHR43056:SF5">
    <property type="entry name" value="PEPTIDASE S9 PROLYL OLIGOPEPTIDASE CATALYTIC DOMAIN-CONTAINING PROTEIN"/>
    <property type="match status" value="1"/>
</dbReference>
<dbReference type="Gene3D" id="2.120.10.30">
    <property type="entry name" value="TolB, C-terminal domain"/>
    <property type="match status" value="1"/>
</dbReference>
<dbReference type="InterPro" id="IPR001375">
    <property type="entry name" value="Peptidase_S9_cat"/>
</dbReference>
<dbReference type="EMBL" id="JAEUAW010000005">
    <property type="protein sequence ID" value="MBW9093606.1"/>
    <property type="molecule type" value="Genomic_DNA"/>
</dbReference>
<dbReference type="PANTHER" id="PTHR43056">
    <property type="entry name" value="PEPTIDASE S9 PROLYL OLIGOPEPTIDASE"/>
    <property type="match status" value="1"/>
</dbReference>
<dbReference type="RefSeq" id="WP_220300340.1">
    <property type="nucleotide sequence ID" value="NZ_JAEUAW010000005.1"/>
</dbReference>
<dbReference type="InterPro" id="IPR050585">
    <property type="entry name" value="Xaa-Pro_dipeptidyl-ppase/CocE"/>
</dbReference>
<gene>
    <name evidence="2" type="ORF">JNB62_07935</name>
</gene>
<evidence type="ECO:0000259" key="1">
    <source>
        <dbReference type="Pfam" id="PF00326"/>
    </source>
</evidence>
<organism evidence="2 3">
    <name type="scientific">Microbacterium jejuense</name>
    <dbReference type="NCBI Taxonomy" id="1263637"/>
    <lineage>
        <taxon>Bacteria</taxon>
        <taxon>Bacillati</taxon>
        <taxon>Actinomycetota</taxon>
        <taxon>Actinomycetes</taxon>
        <taxon>Micrococcales</taxon>
        <taxon>Microbacteriaceae</taxon>
        <taxon>Microbacterium</taxon>
    </lineage>
</organism>
<name>A0ABS7HKY3_9MICO</name>
<evidence type="ECO:0000313" key="3">
    <source>
        <dbReference type="Proteomes" id="UP001196843"/>
    </source>
</evidence>
<proteinExistence type="predicted"/>
<dbReference type="InterPro" id="IPR029058">
    <property type="entry name" value="AB_hydrolase_fold"/>
</dbReference>
<accession>A0ABS7HKY3</accession>
<dbReference type="InterPro" id="IPR011042">
    <property type="entry name" value="6-blade_b-propeller_TolB-like"/>
</dbReference>
<evidence type="ECO:0000313" key="2">
    <source>
        <dbReference type="EMBL" id="MBW9093606.1"/>
    </source>
</evidence>
<sequence length="637" mass="67133">MTSRTPTPYGSWISPLTAAEVSAASARIEGARFVGDDVWWGESIAAEAGRSGVRRRIADDAVVDVLPAPWSARSRVHEYGGGSWTAADDGTLYFVEKADQRVWRLEPGAERPVALTSDAGDVRYGGLSLQHGRLLAVREDHTAGGPVPARDIVEIALDGAGAVSLVAGSDFVAHPAISSDGAHLAWIAWDHPRMAWDRAELRLGAIDGGRVAGWRTLAGGESSPLQPEWMGEDTLVFADDPTGRWNLWRTDVAAAGPTPVAPADADTGGALWVLGTRWYGVLDDGRIVAVRTNGADELVVIGTDGGVEDLPVEPVTQLSVEDVSGSRVLLSGAGRRGAGLWLVDVDHPERSRLVAGASSPWDDEWMPVPRAVTTPGPHGPVHAFDYPPTNPHATAPDGERPPYVVFVHGGPTSHVGGAASGRIAYLTSRGIGVLDVNYGGSTAYGRAYRERLLGQWGVVDVDDVVAAARGLADVGAADPERLAIAGGSAGGWTVLCAVTGSDAFGAGISRYGVADLRLLAQDTHDFEARYLDGLVGPLPEAEELYVERSPLSHLDRLRTPLLLEQGLDDRVVPPSQSEAVRDALAANGVAHAYLAFEGEAHGFRRAETLVTTLEAELAFLGRVFGFPTPGVPAIDLA</sequence>
<reference evidence="2 3" key="1">
    <citation type="journal article" date="2021" name="MBio">
        <title>Poor Competitiveness of Bradyrhizobium in Pigeon Pea Root Colonization in Indian Soils.</title>
        <authorList>
            <person name="Chalasani D."/>
            <person name="Basu A."/>
            <person name="Pullabhotla S.V.S.R.N."/>
            <person name="Jorrin B."/>
            <person name="Neal A.L."/>
            <person name="Poole P.S."/>
            <person name="Podile A.R."/>
            <person name="Tkacz A."/>
        </authorList>
    </citation>
    <scope>NUCLEOTIDE SEQUENCE [LARGE SCALE GENOMIC DNA]</scope>
    <source>
        <strain evidence="2 3">HU14</strain>
    </source>
</reference>